<keyword evidence="1" id="KW-1133">Transmembrane helix</keyword>
<accession>A0ABX1JV26</accession>
<protein>
    <submittedName>
        <fullName evidence="2">Uncharacterized protein</fullName>
    </submittedName>
</protein>
<keyword evidence="1" id="KW-0472">Membrane</keyword>
<evidence type="ECO:0000313" key="2">
    <source>
        <dbReference type="EMBL" id="NKX51647.1"/>
    </source>
</evidence>
<organism evidence="2 3">
    <name type="scientific">Arthrobacter deserti</name>
    <dbReference type="NCBI Taxonomy" id="1742687"/>
    <lineage>
        <taxon>Bacteria</taxon>
        <taxon>Bacillati</taxon>
        <taxon>Actinomycetota</taxon>
        <taxon>Actinomycetes</taxon>
        <taxon>Micrococcales</taxon>
        <taxon>Micrococcaceae</taxon>
        <taxon>Arthrobacter</taxon>
    </lineage>
</organism>
<feature type="transmembrane region" description="Helical" evidence="1">
    <location>
        <begin position="78"/>
        <end position="99"/>
    </location>
</feature>
<proteinExistence type="predicted"/>
<feature type="transmembrane region" description="Helical" evidence="1">
    <location>
        <begin position="12"/>
        <end position="33"/>
    </location>
</feature>
<keyword evidence="1" id="KW-0812">Transmembrane</keyword>
<evidence type="ECO:0000313" key="3">
    <source>
        <dbReference type="Proteomes" id="UP000523795"/>
    </source>
</evidence>
<gene>
    <name evidence="2" type="ORF">HER39_13950</name>
</gene>
<dbReference type="Proteomes" id="UP000523795">
    <property type="component" value="Unassembled WGS sequence"/>
</dbReference>
<feature type="transmembrane region" description="Helical" evidence="1">
    <location>
        <begin position="45"/>
        <end position="66"/>
    </location>
</feature>
<keyword evidence="3" id="KW-1185">Reference proteome</keyword>
<reference evidence="2 3" key="1">
    <citation type="submission" date="2020-04" db="EMBL/GenBank/DDBJ databases">
        <authorList>
            <person name="Liu S."/>
        </authorList>
    </citation>
    <scope>NUCLEOTIDE SEQUENCE [LARGE SCALE GENOMIC DNA]</scope>
    <source>
        <strain evidence="2 3">CGMCC 1.15091</strain>
    </source>
</reference>
<evidence type="ECO:0000256" key="1">
    <source>
        <dbReference type="SAM" id="Phobius"/>
    </source>
</evidence>
<comment type="caution">
    <text evidence="2">The sequence shown here is derived from an EMBL/GenBank/DDBJ whole genome shotgun (WGS) entry which is preliminary data.</text>
</comment>
<name>A0ABX1JV26_9MICC</name>
<sequence>MAAAPAEERRLLRLVFAAFPGASVPVSAVFALILGAPEFSPVTVLWGLGLGLAISLAWPVAVWWPLRRWFLRNGFAGLVLVPSMAAAGALLCLPFIVLSPVLGGMFLPMLTGLFGTAVGAIGSLAGAAVEGARRLRCID</sequence>
<feature type="transmembrane region" description="Helical" evidence="1">
    <location>
        <begin position="105"/>
        <end position="129"/>
    </location>
</feature>
<dbReference type="EMBL" id="JAAZSR010000273">
    <property type="protein sequence ID" value="NKX51647.1"/>
    <property type="molecule type" value="Genomic_DNA"/>
</dbReference>